<proteinExistence type="predicted"/>
<protein>
    <submittedName>
        <fullName evidence="2">Uncharacterized protein</fullName>
    </submittedName>
</protein>
<keyword evidence="3" id="KW-1185">Reference proteome</keyword>
<dbReference type="AlphaFoldDB" id="A0A9D4K3C3"/>
<sequence>MPPKKVLKLDTKQQTLVNFWRPDTGGHDDSLDLSASVNEEKEQPSASVRDVSQPKKREFLTKWLSMYSWLRFVERTDTHDNFMYCSICDENNAKNSMVQQMHNRNYQNTTLVRHAGHPDHVNAVRVVPQMKQSLAVALQKGSSDKDKAVLFSSAPRENTQGLMNKVWDSLNFYGTHCFQICESWDSLKQTSRLITGF</sequence>
<evidence type="ECO:0000313" key="2">
    <source>
        <dbReference type="EMBL" id="KAH3832236.1"/>
    </source>
</evidence>
<gene>
    <name evidence="2" type="ORF">DPMN_105517</name>
</gene>
<dbReference type="Proteomes" id="UP000828390">
    <property type="component" value="Unassembled WGS sequence"/>
</dbReference>
<reference evidence="2" key="2">
    <citation type="submission" date="2020-11" db="EMBL/GenBank/DDBJ databases">
        <authorList>
            <person name="McCartney M.A."/>
            <person name="Auch B."/>
            <person name="Kono T."/>
            <person name="Mallez S."/>
            <person name="Becker A."/>
            <person name="Gohl D.M."/>
            <person name="Silverstein K.A.T."/>
            <person name="Koren S."/>
            <person name="Bechman K.B."/>
            <person name="Herman A."/>
            <person name="Abrahante J.E."/>
            <person name="Garbe J."/>
        </authorList>
    </citation>
    <scope>NUCLEOTIDE SEQUENCE</scope>
    <source>
        <strain evidence="2">Duluth1</strain>
        <tissue evidence="2">Whole animal</tissue>
    </source>
</reference>
<organism evidence="2 3">
    <name type="scientific">Dreissena polymorpha</name>
    <name type="common">Zebra mussel</name>
    <name type="synonym">Mytilus polymorpha</name>
    <dbReference type="NCBI Taxonomy" id="45954"/>
    <lineage>
        <taxon>Eukaryota</taxon>
        <taxon>Metazoa</taxon>
        <taxon>Spiralia</taxon>
        <taxon>Lophotrochozoa</taxon>
        <taxon>Mollusca</taxon>
        <taxon>Bivalvia</taxon>
        <taxon>Autobranchia</taxon>
        <taxon>Heteroconchia</taxon>
        <taxon>Euheterodonta</taxon>
        <taxon>Imparidentia</taxon>
        <taxon>Neoheterodontei</taxon>
        <taxon>Myida</taxon>
        <taxon>Dreissenoidea</taxon>
        <taxon>Dreissenidae</taxon>
        <taxon>Dreissena</taxon>
    </lineage>
</organism>
<feature type="region of interest" description="Disordered" evidence="1">
    <location>
        <begin position="18"/>
        <end position="52"/>
    </location>
</feature>
<accession>A0A9D4K3C3</accession>
<dbReference type="EMBL" id="JAIWYP010000004">
    <property type="protein sequence ID" value="KAH3832236.1"/>
    <property type="molecule type" value="Genomic_DNA"/>
</dbReference>
<name>A0A9D4K3C3_DREPO</name>
<reference evidence="2" key="1">
    <citation type="journal article" date="2019" name="bioRxiv">
        <title>The Genome of the Zebra Mussel, Dreissena polymorpha: A Resource for Invasive Species Research.</title>
        <authorList>
            <person name="McCartney M.A."/>
            <person name="Auch B."/>
            <person name="Kono T."/>
            <person name="Mallez S."/>
            <person name="Zhang Y."/>
            <person name="Obille A."/>
            <person name="Becker A."/>
            <person name="Abrahante J.E."/>
            <person name="Garbe J."/>
            <person name="Badalamenti J.P."/>
            <person name="Herman A."/>
            <person name="Mangelson H."/>
            <person name="Liachko I."/>
            <person name="Sullivan S."/>
            <person name="Sone E.D."/>
            <person name="Koren S."/>
            <person name="Silverstein K.A.T."/>
            <person name="Beckman K.B."/>
            <person name="Gohl D.M."/>
        </authorList>
    </citation>
    <scope>NUCLEOTIDE SEQUENCE</scope>
    <source>
        <strain evidence="2">Duluth1</strain>
        <tissue evidence="2">Whole animal</tissue>
    </source>
</reference>
<comment type="caution">
    <text evidence="2">The sequence shown here is derived from an EMBL/GenBank/DDBJ whole genome shotgun (WGS) entry which is preliminary data.</text>
</comment>
<evidence type="ECO:0000256" key="1">
    <source>
        <dbReference type="SAM" id="MobiDB-lite"/>
    </source>
</evidence>
<evidence type="ECO:0000313" key="3">
    <source>
        <dbReference type="Proteomes" id="UP000828390"/>
    </source>
</evidence>